<dbReference type="SUPFAM" id="SSF52833">
    <property type="entry name" value="Thioredoxin-like"/>
    <property type="match status" value="1"/>
</dbReference>
<dbReference type="PANTHER" id="PTHR13887:SF41">
    <property type="entry name" value="THIOREDOXIN SUPERFAMILY PROTEIN"/>
    <property type="match status" value="1"/>
</dbReference>
<evidence type="ECO:0000313" key="2">
    <source>
        <dbReference type="EMBL" id="BAU74109.1"/>
    </source>
</evidence>
<accession>A0AAD1C229</accession>
<dbReference type="Gene3D" id="3.40.30.10">
    <property type="entry name" value="Glutaredoxin"/>
    <property type="match status" value="1"/>
</dbReference>
<dbReference type="Pfam" id="PF01323">
    <property type="entry name" value="DSBA"/>
    <property type="match status" value="1"/>
</dbReference>
<keyword evidence="3" id="KW-1185">Reference proteome</keyword>
<dbReference type="InterPro" id="IPR001853">
    <property type="entry name" value="DSBA-like_thioredoxin_dom"/>
</dbReference>
<dbReference type="KEGG" id="pfuw:KF707C_24210"/>
<reference evidence="2 3" key="2">
    <citation type="journal article" date="2017" name="Int. J. Syst. Evol. Microbiol.">
        <title>Pseudomonas furukawaii sp. nov., a polychlorinated biphenyl-degrading bacterium isolated from biphenyl-contaminated soil in Japan.</title>
        <authorList>
            <person name="Kimura N."/>
            <person name="Watanabe T."/>
            <person name="Suenaga H."/>
            <person name="Fujihara H."/>
            <person name="Futagami T."/>
            <person name="Goto M."/>
            <person name="Hanada S."/>
            <person name="Hirose J."/>
        </authorList>
    </citation>
    <scope>NUCLEOTIDE SEQUENCE [LARGE SCALE GENOMIC DNA]</scope>
    <source>
        <strain evidence="3">DSM 10086 / NBRC 110670 / KF707</strain>
    </source>
</reference>
<proteinExistence type="predicted"/>
<dbReference type="GO" id="GO:0016853">
    <property type="term" value="F:isomerase activity"/>
    <property type="evidence" value="ECO:0007669"/>
    <property type="project" value="UniProtKB-KW"/>
</dbReference>
<dbReference type="AlphaFoldDB" id="A0AAD1C229"/>
<sequence>MKALSIEMSFDFICPWCLIGKRNLEKALASLAASRPEVPVHVQWRGVQLLPDLPVEGVPFAEFYRRRLGSEAAVKARQAQVQEAAYHADVDIDLARIRRMPNTANAHRLLERAAERGSQTQLNALLEGLFAAYFQQGEDLGDRDLLLKLARRCGFDPEVLAPVLSDEGRPYVGRVAVPDNRAVPSFVLDGAISLAGAQPSWLMLAQLHRALEARGGAEARSA</sequence>
<dbReference type="RefSeq" id="WP_003454057.1">
    <property type="nucleotide sequence ID" value="NZ_AJMR01000191.1"/>
</dbReference>
<protein>
    <submittedName>
        <fullName evidence="2">2-hydroxychromene-2-carboxylate isomerase/DsbA-like thioredoxin domain protein</fullName>
    </submittedName>
</protein>
<dbReference type="Proteomes" id="UP000218554">
    <property type="component" value="Chromosome"/>
</dbReference>
<evidence type="ECO:0000259" key="1">
    <source>
        <dbReference type="Pfam" id="PF01323"/>
    </source>
</evidence>
<reference evidence="3" key="1">
    <citation type="submission" date="2015-05" db="EMBL/GenBank/DDBJ databases">
        <title>Draft genome sequencing of a biphenyl-degrading bacterium, Pseudomonas balearica KF707 (=NBRC110670).</title>
        <authorList>
            <person name="Kimura N."/>
            <person name="Hirose J."/>
            <person name="Watanabe T."/>
            <person name="Suenaga H."/>
            <person name="Fujihara H."/>
            <person name="Noguchi M."/>
            <person name="Hashimoto M."/>
            <person name="Shimodaira J."/>
            <person name="Tsuchikane K."/>
            <person name="Hosoyama A."/>
            <person name="Yamazoe A."/>
            <person name="Fujita N."/>
            <person name="Furukawa K."/>
        </authorList>
    </citation>
    <scope>NUCLEOTIDE SEQUENCE [LARGE SCALE GENOMIC DNA]</scope>
    <source>
        <strain evidence="3">DSM 10086 / NBRC 110670 / KF707</strain>
    </source>
</reference>
<dbReference type="GO" id="GO:0016491">
    <property type="term" value="F:oxidoreductase activity"/>
    <property type="evidence" value="ECO:0007669"/>
    <property type="project" value="InterPro"/>
</dbReference>
<dbReference type="PANTHER" id="PTHR13887">
    <property type="entry name" value="GLUTATHIONE S-TRANSFERASE KAPPA"/>
    <property type="match status" value="1"/>
</dbReference>
<evidence type="ECO:0000313" key="3">
    <source>
        <dbReference type="Proteomes" id="UP000218554"/>
    </source>
</evidence>
<feature type="domain" description="DSBA-like thioredoxin" evidence="1">
    <location>
        <begin position="6"/>
        <end position="167"/>
    </location>
</feature>
<dbReference type="EMBL" id="AP014862">
    <property type="protein sequence ID" value="BAU74109.1"/>
    <property type="molecule type" value="Genomic_DNA"/>
</dbReference>
<name>A0AAD1C229_METFU</name>
<gene>
    <name evidence="2" type="ORF">KF707C_24210</name>
</gene>
<dbReference type="InterPro" id="IPR036249">
    <property type="entry name" value="Thioredoxin-like_sf"/>
</dbReference>
<dbReference type="CDD" id="cd03024">
    <property type="entry name" value="DsbA_FrnE"/>
    <property type="match status" value="1"/>
</dbReference>
<organism evidence="2 3">
    <name type="scientific">Metapseudomonas furukawaii</name>
    <name type="common">Pseudomonas furukawaii</name>
    <dbReference type="NCBI Taxonomy" id="1149133"/>
    <lineage>
        <taxon>Bacteria</taxon>
        <taxon>Pseudomonadati</taxon>
        <taxon>Pseudomonadota</taxon>
        <taxon>Gammaproteobacteria</taxon>
        <taxon>Pseudomonadales</taxon>
        <taxon>Pseudomonadaceae</taxon>
        <taxon>Metapseudomonas</taxon>
    </lineage>
</organism>
<keyword evidence="2" id="KW-0413">Isomerase</keyword>